<protein>
    <submittedName>
        <fullName evidence="3">Endoribonuclease L-PSP</fullName>
    </submittedName>
</protein>
<evidence type="ECO:0000313" key="4">
    <source>
        <dbReference type="Proteomes" id="UP000254925"/>
    </source>
</evidence>
<sequence>MKAIYNALFLTGALFVVAPAEAEDAAKKVVSSASAPEAIGPYSQAIRVGNTVFLSGQIPIDPQSKQLMKDASIEDQTRLVINNLKAVLEADGLSLDHIVSTTVYMKDLNDFGKMNEVYGTFFKNAPPARATVEVARLPRDVKVEIGAIAVRP</sequence>
<dbReference type="RefSeq" id="WP_114770526.1">
    <property type="nucleotide sequence ID" value="NZ_QQBB01000005.1"/>
</dbReference>
<dbReference type="InterPro" id="IPR006056">
    <property type="entry name" value="RidA"/>
</dbReference>
<proteinExistence type="inferred from homology"/>
<evidence type="ECO:0000256" key="1">
    <source>
        <dbReference type="ARBA" id="ARBA00010552"/>
    </source>
</evidence>
<dbReference type="SUPFAM" id="SSF55298">
    <property type="entry name" value="YjgF-like"/>
    <property type="match status" value="1"/>
</dbReference>
<feature type="chain" id="PRO_5016951287" evidence="2">
    <location>
        <begin position="23"/>
        <end position="152"/>
    </location>
</feature>
<dbReference type="FunFam" id="3.30.1330.40:FF:000001">
    <property type="entry name" value="L-PSP family endoribonuclease"/>
    <property type="match status" value="1"/>
</dbReference>
<dbReference type="Proteomes" id="UP000254925">
    <property type="component" value="Unassembled WGS sequence"/>
</dbReference>
<dbReference type="InterPro" id="IPR035959">
    <property type="entry name" value="RutC-like_sf"/>
</dbReference>
<dbReference type="PROSITE" id="PS01094">
    <property type="entry name" value="UPF0076"/>
    <property type="match status" value="1"/>
</dbReference>
<keyword evidence="2" id="KW-0732">Signal</keyword>
<dbReference type="AlphaFoldDB" id="A0A370HIS0"/>
<dbReference type="OrthoDB" id="9808943at2"/>
<dbReference type="EMBL" id="QQBB01000005">
    <property type="protein sequence ID" value="RDI58496.1"/>
    <property type="molecule type" value="Genomic_DNA"/>
</dbReference>
<comment type="caution">
    <text evidence="3">The sequence shown here is derived from an EMBL/GenBank/DDBJ whole genome shotgun (WGS) entry which is preliminary data.</text>
</comment>
<organism evidence="3 4">
    <name type="scientific">Microvirga subterranea</name>
    <dbReference type="NCBI Taxonomy" id="186651"/>
    <lineage>
        <taxon>Bacteria</taxon>
        <taxon>Pseudomonadati</taxon>
        <taxon>Pseudomonadota</taxon>
        <taxon>Alphaproteobacteria</taxon>
        <taxon>Hyphomicrobiales</taxon>
        <taxon>Methylobacteriaceae</taxon>
        <taxon>Microvirga</taxon>
    </lineage>
</organism>
<comment type="similarity">
    <text evidence="1">Belongs to the RutC family.</text>
</comment>
<gene>
    <name evidence="3" type="ORF">DES45_10517</name>
</gene>
<dbReference type="Pfam" id="PF01042">
    <property type="entry name" value="Ribonuc_L-PSP"/>
    <property type="match status" value="1"/>
</dbReference>
<dbReference type="NCBIfam" id="TIGR00004">
    <property type="entry name" value="Rid family detoxifying hydrolase"/>
    <property type="match status" value="1"/>
</dbReference>
<accession>A0A370HIS0</accession>
<name>A0A370HIS0_9HYPH</name>
<dbReference type="CDD" id="cd00448">
    <property type="entry name" value="YjgF_YER057c_UK114_family"/>
    <property type="match status" value="1"/>
</dbReference>
<evidence type="ECO:0000256" key="2">
    <source>
        <dbReference type="SAM" id="SignalP"/>
    </source>
</evidence>
<dbReference type="GO" id="GO:0019239">
    <property type="term" value="F:deaminase activity"/>
    <property type="evidence" value="ECO:0007669"/>
    <property type="project" value="TreeGrafter"/>
</dbReference>
<keyword evidence="4" id="KW-1185">Reference proteome</keyword>
<reference evidence="3 4" key="1">
    <citation type="submission" date="2018-07" db="EMBL/GenBank/DDBJ databases">
        <title>Genomic Encyclopedia of Type Strains, Phase IV (KMG-IV): sequencing the most valuable type-strain genomes for metagenomic binning, comparative biology and taxonomic classification.</title>
        <authorList>
            <person name="Goeker M."/>
        </authorList>
    </citation>
    <scope>NUCLEOTIDE SEQUENCE [LARGE SCALE GENOMIC DNA]</scope>
    <source>
        <strain evidence="3 4">DSM 14364</strain>
    </source>
</reference>
<dbReference type="InterPro" id="IPR019897">
    <property type="entry name" value="RidA_CS"/>
</dbReference>
<evidence type="ECO:0000313" key="3">
    <source>
        <dbReference type="EMBL" id="RDI58496.1"/>
    </source>
</evidence>
<dbReference type="InterPro" id="IPR006175">
    <property type="entry name" value="YjgF/YER057c/UK114"/>
</dbReference>
<dbReference type="PANTHER" id="PTHR11803">
    <property type="entry name" value="2-IMINOBUTANOATE/2-IMINOPROPANOATE DEAMINASE RIDA"/>
    <property type="match status" value="1"/>
</dbReference>
<dbReference type="GO" id="GO:0005829">
    <property type="term" value="C:cytosol"/>
    <property type="evidence" value="ECO:0007669"/>
    <property type="project" value="TreeGrafter"/>
</dbReference>
<feature type="signal peptide" evidence="2">
    <location>
        <begin position="1"/>
        <end position="22"/>
    </location>
</feature>
<dbReference type="PANTHER" id="PTHR11803:SF39">
    <property type="entry name" value="2-IMINOBUTANOATE_2-IMINOPROPANOATE DEAMINASE"/>
    <property type="match status" value="1"/>
</dbReference>
<dbReference type="Gene3D" id="3.30.1330.40">
    <property type="entry name" value="RutC-like"/>
    <property type="match status" value="1"/>
</dbReference>